<dbReference type="PANTHER" id="PTHR43760:SF1">
    <property type="entry name" value="ENDORIBONUCLEASE L-PSP_CHORISMATE MUTASE-LIKE DOMAIN-CONTAINING PROTEIN"/>
    <property type="match status" value="1"/>
</dbReference>
<dbReference type="SUPFAM" id="SSF55298">
    <property type="entry name" value="YjgF-like"/>
    <property type="match status" value="1"/>
</dbReference>
<dbReference type="InterPro" id="IPR035959">
    <property type="entry name" value="RutC-like_sf"/>
</dbReference>
<proteinExistence type="predicted"/>
<dbReference type="Gene3D" id="3.30.1330.40">
    <property type="entry name" value="RutC-like"/>
    <property type="match status" value="1"/>
</dbReference>
<evidence type="ECO:0000259" key="1">
    <source>
        <dbReference type="Pfam" id="PF14588"/>
    </source>
</evidence>
<evidence type="ECO:0000313" key="3">
    <source>
        <dbReference type="Proteomes" id="UP000005713"/>
    </source>
</evidence>
<organism evidence="2 3">
    <name type="scientific">Sagittula stellata (strain ATCC 700073 / DSM 11524 / E-37)</name>
    <dbReference type="NCBI Taxonomy" id="388399"/>
    <lineage>
        <taxon>Bacteria</taxon>
        <taxon>Pseudomonadati</taxon>
        <taxon>Pseudomonadota</taxon>
        <taxon>Alphaproteobacteria</taxon>
        <taxon>Rhodobacterales</taxon>
        <taxon>Roseobacteraceae</taxon>
        <taxon>Sagittula</taxon>
    </lineage>
</organism>
<dbReference type="CDD" id="cd02199">
    <property type="entry name" value="YjgF_YER057c_UK114_like_1"/>
    <property type="match status" value="1"/>
</dbReference>
<keyword evidence="3" id="KW-1185">Reference proteome</keyword>
<comment type="caution">
    <text evidence="2">The sequence shown here is derived from an EMBL/GenBank/DDBJ whole genome shotgun (WGS) entry which is preliminary data.</text>
</comment>
<dbReference type="Pfam" id="PF14588">
    <property type="entry name" value="YjgF_endoribonc"/>
    <property type="match status" value="1"/>
</dbReference>
<feature type="domain" description="Endoribonuclease L-PSP/chorismate mutase-like" evidence="1">
    <location>
        <begin position="94"/>
        <end position="230"/>
    </location>
</feature>
<dbReference type="Proteomes" id="UP000005713">
    <property type="component" value="Unassembled WGS sequence"/>
</dbReference>
<dbReference type="PANTHER" id="PTHR43760">
    <property type="entry name" value="ENDORIBONUCLEASE-RELATED"/>
    <property type="match status" value="1"/>
</dbReference>
<reference evidence="2 3" key="1">
    <citation type="submission" date="2006-06" db="EMBL/GenBank/DDBJ databases">
        <authorList>
            <person name="Moran M.A."/>
            <person name="Ferriera S."/>
            <person name="Johnson J."/>
            <person name="Kravitz S."/>
            <person name="Beeson K."/>
            <person name="Sutton G."/>
            <person name="Rogers Y.-H."/>
            <person name="Friedman R."/>
            <person name="Frazier M."/>
            <person name="Venter J.C."/>
        </authorList>
    </citation>
    <scope>NUCLEOTIDE SEQUENCE [LARGE SCALE GENOMIC DNA]</scope>
    <source>
        <strain evidence="2 3">E-37</strain>
    </source>
</reference>
<evidence type="ECO:0000313" key="2">
    <source>
        <dbReference type="EMBL" id="EBA10494.1"/>
    </source>
</evidence>
<accession>A3JYA8</accession>
<name>A3JYA8_SAGS3</name>
<sequence>MRGVRGRAATDILPAWAFETGWRHWPPGARDGIGAMSRGALARDLRRVAGAAEVFFAKVKQQGGFAFPGRDLASPRRAACRHDDKENPMSNEIEERLQTLGLTLPDAPVPAANYVPYVLTGNTLYVSGQISMMDGELIKGKVGADLDVDQGAAAAMACALSLLAQVKAACGGDLTRLKRVVKLVGFVNSLGNFTDQPKVINGASDLMVAVLGDKGRHARSAVSAAALPLGVAVEIEGIFEVE</sequence>
<protein>
    <submittedName>
        <fullName evidence="2">Endoribonuclease L-PSP</fullName>
    </submittedName>
</protein>
<gene>
    <name evidence="2" type="ORF">SSE37_20852</name>
</gene>
<dbReference type="EMBL" id="AAYA01000001">
    <property type="protein sequence ID" value="EBA10494.1"/>
    <property type="molecule type" value="Genomic_DNA"/>
</dbReference>
<dbReference type="InterPro" id="IPR013813">
    <property type="entry name" value="Endoribo_LPSP/chorism_mut-like"/>
</dbReference>
<dbReference type="eggNOG" id="COG0251">
    <property type="taxonomic scope" value="Bacteria"/>
</dbReference>
<dbReference type="AlphaFoldDB" id="A3JYA8"/>